<organism evidence="1 2">
    <name type="scientific">Acropora cervicornis</name>
    <name type="common">Staghorn coral</name>
    <dbReference type="NCBI Taxonomy" id="6130"/>
    <lineage>
        <taxon>Eukaryota</taxon>
        <taxon>Metazoa</taxon>
        <taxon>Cnidaria</taxon>
        <taxon>Anthozoa</taxon>
        <taxon>Hexacorallia</taxon>
        <taxon>Scleractinia</taxon>
        <taxon>Astrocoeniina</taxon>
        <taxon>Acroporidae</taxon>
        <taxon>Acropora</taxon>
    </lineage>
</organism>
<protein>
    <submittedName>
        <fullName evidence="1">Uncharacterized protein</fullName>
    </submittedName>
</protein>
<accession>A0AAD9VCN4</accession>
<proteinExistence type="predicted"/>
<comment type="caution">
    <text evidence="1">The sequence shown here is derived from an EMBL/GenBank/DDBJ whole genome shotgun (WGS) entry which is preliminary data.</text>
</comment>
<dbReference type="Proteomes" id="UP001249851">
    <property type="component" value="Unassembled WGS sequence"/>
</dbReference>
<dbReference type="AlphaFoldDB" id="A0AAD9VCN4"/>
<reference evidence="1" key="1">
    <citation type="journal article" date="2023" name="G3 (Bethesda)">
        <title>Whole genome assembly and annotation of the endangered Caribbean coral Acropora cervicornis.</title>
        <authorList>
            <person name="Selwyn J.D."/>
            <person name="Vollmer S.V."/>
        </authorList>
    </citation>
    <scope>NUCLEOTIDE SEQUENCE</scope>
    <source>
        <strain evidence="1">K2</strain>
    </source>
</reference>
<gene>
    <name evidence="1" type="ORF">P5673_005490</name>
</gene>
<sequence length="171" mass="19050">MFSKRDSHQDIEESGVSVGVEHGQADQNISGVPQCHNLHIEEEDSSMNKVCLSHWDWDSHWLIFRRQFLTVDQSQLRLEQEADQIGRGKSSSQKTKTLRKDTGLHAALSDIHVGIPAVVRPVNIPLHRPLPVVIQGSTRVCHGGIAPDVVKNIMQDALIKYGENIHATDSP</sequence>
<evidence type="ECO:0000313" key="2">
    <source>
        <dbReference type="Proteomes" id="UP001249851"/>
    </source>
</evidence>
<name>A0AAD9VCN4_ACRCE</name>
<keyword evidence="2" id="KW-1185">Reference proteome</keyword>
<evidence type="ECO:0000313" key="1">
    <source>
        <dbReference type="EMBL" id="KAK2569658.1"/>
    </source>
</evidence>
<dbReference type="EMBL" id="JARQWQ010000009">
    <property type="protein sequence ID" value="KAK2569658.1"/>
    <property type="molecule type" value="Genomic_DNA"/>
</dbReference>
<reference evidence="1" key="2">
    <citation type="journal article" date="2023" name="Science">
        <title>Genomic signatures of disease resistance in endangered staghorn corals.</title>
        <authorList>
            <person name="Vollmer S.V."/>
            <person name="Selwyn J.D."/>
            <person name="Despard B.A."/>
            <person name="Roesel C.L."/>
        </authorList>
    </citation>
    <scope>NUCLEOTIDE SEQUENCE</scope>
    <source>
        <strain evidence="1">K2</strain>
    </source>
</reference>